<sequence>MEPATSRNGPTLFRPSSRPSARRPLDKVWHDTRFPHPEESATRSSRRTRKPLPVFTGDAVVLRDADCVCSSGWGLRGG</sequence>
<feature type="compositionally biased region" description="Basic and acidic residues" evidence="1">
    <location>
        <begin position="23"/>
        <end position="41"/>
    </location>
</feature>
<evidence type="ECO:0000313" key="2">
    <source>
        <dbReference type="EMBL" id="MBJ6126740.1"/>
    </source>
</evidence>
<evidence type="ECO:0000313" key="3">
    <source>
        <dbReference type="Proteomes" id="UP000620670"/>
    </source>
</evidence>
<dbReference type="Proteomes" id="UP000620670">
    <property type="component" value="Unassembled WGS sequence"/>
</dbReference>
<gene>
    <name evidence="2" type="ORF">JAO75_15130</name>
</gene>
<proteinExistence type="predicted"/>
<protein>
    <submittedName>
        <fullName evidence="2">Phytanoyl-CoA dioxygenase family protein</fullName>
    </submittedName>
</protein>
<keyword evidence="2" id="KW-0560">Oxidoreductase</keyword>
<reference evidence="3" key="1">
    <citation type="submission" date="2020-12" db="EMBL/GenBank/DDBJ databases">
        <title>Hymenobacter sp.</title>
        <authorList>
            <person name="Kim M.K."/>
        </authorList>
    </citation>
    <scope>NUCLEOTIDE SEQUENCE [LARGE SCALE GENOMIC DNA]</scope>
    <source>
        <strain evidence="3">BT325</strain>
    </source>
</reference>
<name>A0ABS0Y4A3_9HYPH</name>
<comment type="caution">
    <text evidence="2">The sequence shown here is derived from an EMBL/GenBank/DDBJ whole genome shotgun (WGS) entry which is preliminary data.</text>
</comment>
<keyword evidence="2" id="KW-0223">Dioxygenase</keyword>
<dbReference type="EMBL" id="JAELXT010000016">
    <property type="protein sequence ID" value="MBJ6126740.1"/>
    <property type="molecule type" value="Genomic_DNA"/>
</dbReference>
<dbReference type="RefSeq" id="WP_199049973.1">
    <property type="nucleotide sequence ID" value="NZ_JAELXT010000016.1"/>
</dbReference>
<dbReference type="GO" id="GO:0051213">
    <property type="term" value="F:dioxygenase activity"/>
    <property type="evidence" value="ECO:0007669"/>
    <property type="project" value="UniProtKB-KW"/>
</dbReference>
<feature type="region of interest" description="Disordered" evidence="1">
    <location>
        <begin position="1"/>
        <end position="50"/>
    </location>
</feature>
<accession>A0ABS0Y4A3</accession>
<keyword evidence="3" id="KW-1185">Reference proteome</keyword>
<evidence type="ECO:0000256" key="1">
    <source>
        <dbReference type="SAM" id="MobiDB-lite"/>
    </source>
</evidence>
<organism evidence="2 3">
    <name type="scientific">Microvirga splendida</name>
    <dbReference type="NCBI Taxonomy" id="2795727"/>
    <lineage>
        <taxon>Bacteria</taxon>
        <taxon>Pseudomonadati</taxon>
        <taxon>Pseudomonadota</taxon>
        <taxon>Alphaproteobacteria</taxon>
        <taxon>Hyphomicrobiales</taxon>
        <taxon>Methylobacteriaceae</taxon>
        <taxon>Microvirga</taxon>
    </lineage>
</organism>